<accession>A0ABV6K7M2</accession>
<feature type="signal peptide" evidence="1">
    <location>
        <begin position="1"/>
        <end position="23"/>
    </location>
</feature>
<dbReference type="Pfam" id="PF06028">
    <property type="entry name" value="DUF915"/>
    <property type="match status" value="1"/>
</dbReference>
<dbReference type="SUPFAM" id="SSF53474">
    <property type="entry name" value="alpha/beta-Hydrolases"/>
    <property type="match status" value="1"/>
</dbReference>
<dbReference type="Proteomes" id="UP001589855">
    <property type="component" value="Unassembled WGS sequence"/>
</dbReference>
<dbReference type="PROSITE" id="PS51257">
    <property type="entry name" value="PROKAR_LIPOPROTEIN"/>
    <property type="match status" value="1"/>
</dbReference>
<dbReference type="EMBL" id="JBHLUK010000069">
    <property type="protein sequence ID" value="MFC0424260.1"/>
    <property type="molecule type" value="Genomic_DNA"/>
</dbReference>
<keyword evidence="2" id="KW-0378">Hydrolase</keyword>
<protein>
    <submittedName>
        <fullName evidence="2">Alpha/beta hydrolase</fullName>
    </submittedName>
</protein>
<evidence type="ECO:0000256" key="1">
    <source>
        <dbReference type="SAM" id="SignalP"/>
    </source>
</evidence>
<comment type="caution">
    <text evidence="2">The sequence shown here is derived from an EMBL/GenBank/DDBJ whole genome shotgun (WGS) entry which is preliminary data.</text>
</comment>
<keyword evidence="1" id="KW-0732">Signal</keyword>
<dbReference type="GO" id="GO:0016787">
    <property type="term" value="F:hydrolase activity"/>
    <property type="evidence" value="ECO:0007669"/>
    <property type="project" value="UniProtKB-KW"/>
</dbReference>
<reference evidence="2 3" key="1">
    <citation type="submission" date="2024-09" db="EMBL/GenBank/DDBJ databases">
        <authorList>
            <person name="Sun Q."/>
            <person name="Mori K."/>
        </authorList>
    </citation>
    <scope>NUCLEOTIDE SEQUENCE [LARGE SCALE GENOMIC DNA]</scope>
    <source>
        <strain evidence="2 3">TBRC 4575</strain>
    </source>
</reference>
<sequence>MQKKMRWLFGLLLIMGILSGCQAPTKMGRSQAIRPVPTLFFHGYGSSINAEKQMVRAAQRAGVTNSVVQATVAKNGRVHLTGHFQRGDQYPIVEVGFLDNRNGDYPTVGRWMRNVVLALQKRDHVKSFNVVGHSMGNLAIAYYLLDYGQRRDYPQLRKQVDIAGHYNGVLGMDDEPNRMQLAQNGRPTKMIKTYRQLTKLRQSYPYHQIDVLNIYGDLNDGSHSDGRVSNAASKSLRYLVADRAKSYREQRVVGPQAQHSKLHDNATVNRALIKFIWGK</sequence>
<feature type="chain" id="PRO_5045179728" evidence="1">
    <location>
        <begin position="24"/>
        <end position="279"/>
    </location>
</feature>
<proteinExistence type="predicted"/>
<dbReference type="InterPro" id="IPR010315">
    <property type="entry name" value="DUF915_hydro-like"/>
</dbReference>
<dbReference type="RefSeq" id="WP_170178242.1">
    <property type="nucleotide sequence ID" value="NZ_BAABRM010000013.1"/>
</dbReference>
<keyword evidence="3" id="KW-1185">Reference proteome</keyword>
<evidence type="ECO:0000313" key="3">
    <source>
        <dbReference type="Proteomes" id="UP001589855"/>
    </source>
</evidence>
<organism evidence="2 3">
    <name type="scientific">Lactiplantibacillus plajomi</name>
    <dbReference type="NCBI Taxonomy" id="1457217"/>
    <lineage>
        <taxon>Bacteria</taxon>
        <taxon>Bacillati</taxon>
        <taxon>Bacillota</taxon>
        <taxon>Bacilli</taxon>
        <taxon>Lactobacillales</taxon>
        <taxon>Lactobacillaceae</taxon>
        <taxon>Lactiplantibacillus</taxon>
    </lineage>
</organism>
<gene>
    <name evidence="2" type="ORF">ACFFGS_09035</name>
</gene>
<dbReference type="InterPro" id="IPR029058">
    <property type="entry name" value="AB_hydrolase_fold"/>
</dbReference>
<dbReference type="Gene3D" id="3.40.50.1820">
    <property type="entry name" value="alpha/beta hydrolase"/>
    <property type="match status" value="1"/>
</dbReference>
<evidence type="ECO:0000313" key="2">
    <source>
        <dbReference type="EMBL" id="MFC0424260.1"/>
    </source>
</evidence>
<name>A0ABV6K7M2_9LACO</name>